<accession>A0A238KAR5</accession>
<reference evidence="2 3" key="1">
    <citation type="submission" date="2017-05" db="EMBL/GenBank/DDBJ databases">
        <authorList>
            <person name="Song R."/>
            <person name="Chenine A.L."/>
            <person name="Ruprecht R.M."/>
        </authorList>
    </citation>
    <scope>NUCLEOTIDE SEQUENCE [LARGE SCALE GENOMIC DNA]</scope>
    <source>
        <strain evidence="2 3">CECT 8663</strain>
    </source>
</reference>
<evidence type="ECO:0000256" key="1">
    <source>
        <dbReference type="SAM" id="SignalP"/>
    </source>
</evidence>
<dbReference type="OrthoDB" id="7834608at2"/>
<gene>
    <name evidence="2" type="ORF">PEV8663_01945</name>
</gene>
<evidence type="ECO:0000313" key="3">
    <source>
        <dbReference type="Proteomes" id="UP000220836"/>
    </source>
</evidence>
<dbReference type="RefSeq" id="WP_097804418.1">
    <property type="nucleotide sequence ID" value="NZ_FXYH01000005.1"/>
</dbReference>
<evidence type="ECO:0008006" key="4">
    <source>
        <dbReference type="Google" id="ProtNLM"/>
    </source>
</evidence>
<keyword evidence="1" id="KW-0732">Signal</keyword>
<evidence type="ECO:0000313" key="2">
    <source>
        <dbReference type="EMBL" id="SMX39943.1"/>
    </source>
</evidence>
<dbReference type="AlphaFoldDB" id="A0A238KAR5"/>
<protein>
    <recommendedName>
        <fullName evidence="4">DUF4136 domain-containing protein</fullName>
    </recommendedName>
</protein>
<dbReference type="EMBL" id="FXYH01000005">
    <property type="protein sequence ID" value="SMX39943.1"/>
    <property type="molecule type" value="Genomic_DNA"/>
</dbReference>
<name>A0A238KAR5_9RHOB</name>
<dbReference type="PROSITE" id="PS51257">
    <property type="entry name" value="PROKAR_LIPOPROTEIN"/>
    <property type="match status" value="1"/>
</dbReference>
<feature type="chain" id="PRO_5012398762" description="DUF4136 domain-containing protein" evidence="1">
    <location>
        <begin position="22"/>
        <end position="178"/>
    </location>
</feature>
<feature type="signal peptide" evidence="1">
    <location>
        <begin position="1"/>
        <end position="21"/>
    </location>
</feature>
<dbReference type="Proteomes" id="UP000220836">
    <property type="component" value="Unassembled WGS sequence"/>
</dbReference>
<sequence length="178" mass="19842">MLRYFAALCACVTLAACNAPPADLDDPVVAMGQFKLGHAEVVAPNLEKLLVSQEASNEEWIAIVDAALEQRFRRFEGTQFYHIGVSLEAYSLPQPFVPGKSALAMRVTVWDDAAGKKLNEETELFHVIQILESRISMSKEEVMIRAAESGALLIEKWMREEHEANGWFDDRSAGKTTQ</sequence>
<keyword evidence="3" id="KW-1185">Reference proteome</keyword>
<organism evidence="2 3">
    <name type="scientific">Pelagimonas varians</name>
    <dbReference type="NCBI Taxonomy" id="696760"/>
    <lineage>
        <taxon>Bacteria</taxon>
        <taxon>Pseudomonadati</taxon>
        <taxon>Pseudomonadota</taxon>
        <taxon>Alphaproteobacteria</taxon>
        <taxon>Rhodobacterales</taxon>
        <taxon>Roseobacteraceae</taxon>
        <taxon>Pelagimonas</taxon>
    </lineage>
</organism>
<proteinExistence type="predicted"/>